<keyword evidence="1" id="KW-1133">Transmembrane helix</keyword>
<feature type="transmembrane region" description="Helical" evidence="1">
    <location>
        <begin position="55"/>
        <end position="78"/>
    </location>
</feature>
<comment type="caution">
    <text evidence="2">The sequence shown here is derived from an EMBL/GenBank/DDBJ whole genome shotgun (WGS) entry which is preliminary data.</text>
</comment>
<keyword evidence="1" id="KW-0472">Membrane</keyword>
<name>A0A8X6KCX8_TRICU</name>
<dbReference type="EMBL" id="BMAO01000799">
    <property type="protein sequence ID" value="GFQ69256.1"/>
    <property type="molecule type" value="Genomic_DNA"/>
</dbReference>
<proteinExistence type="predicted"/>
<evidence type="ECO:0000313" key="3">
    <source>
        <dbReference type="Proteomes" id="UP000887116"/>
    </source>
</evidence>
<gene>
    <name evidence="2" type="ORF">TNCT_395821</name>
</gene>
<reference evidence="2" key="1">
    <citation type="submission" date="2020-07" db="EMBL/GenBank/DDBJ databases">
        <title>Multicomponent nature underlies the extraordinary mechanical properties of spider dragline silk.</title>
        <authorList>
            <person name="Kono N."/>
            <person name="Nakamura H."/>
            <person name="Mori M."/>
            <person name="Yoshida Y."/>
            <person name="Ohtoshi R."/>
            <person name="Malay A.D."/>
            <person name="Moran D.A.P."/>
            <person name="Tomita M."/>
            <person name="Numata K."/>
            <person name="Arakawa K."/>
        </authorList>
    </citation>
    <scope>NUCLEOTIDE SEQUENCE</scope>
</reference>
<evidence type="ECO:0000313" key="2">
    <source>
        <dbReference type="EMBL" id="GFQ69256.1"/>
    </source>
</evidence>
<organism evidence="2 3">
    <name type="scientific">Trichonephila clavata</name>
    <name type="common">Joro spider</name>
    <name type="synonym">Nephila clavata</name>
    <dbReference type="NCBI Taxonomy" id="2740835"/>
    <lineage>
        <taxon>Eukaryota</taxon>
        <taxon>Metazoa</taxon>
        <taxon>Ecdysozoa</taxon>
        <taxon>Arthropoda</taxon>
        <taxon>Chelicerata</taxon>
        <taxon>Arachnida</taxon>
        <taxon>Araneae</taxon>
        <taxon>Araneomorphae</taxon>
        <taxon>Entelegynae</taxon>
        <taxon>Araneoidea</taxon>
        <taxon>Nephilidae</taxon>
        <taxon>Trichonephila</taxon>
    </lineage>
</organism>
<protein>
    <submittedName>
        <fullName evidence="2">Uncharacterized protein</fullName>
    </submittedName>
</protein>
<keyword evidence="1" id="KW-0812">Transmembrane</keyword>
<keyword evidence="3" id="KW-1185">Reference proteome</keyword>
<dbReference type="AlphaFoldDB" id="A0A8X6KCX8"/>
<dbReference type="Proteomes" id="UP000887116">
    <property type="component" value="Unassembled WGS sequence"/>
</dbReference>
<evidence type="ECO:0000256" key="1">
    <source>
        <dbReference type="SAM" id="Phobius"/>
    </source>
</evidence>
<accession>A0A8X6KCX8</accession>
<dbReference type="OrthoDB" id="10488989at2759"/>
<sequence>MVLLSFMYLSFVKTFRRHLDKMRCRLLENLSRKEISSALVVFMVAKNIYRDIEKAVSFISFLVYVLIFGRILQAVSVIHHLKLHAW</sequence>